<dbReference type="Proteomes" id="UP000664169">
    <property type="component" value="Unassembled WGS sequence"/>
</dbReference>
<evidence type="ECO:0000313" key="2">
    <source>
        <dbReference type="EMBL" id="CAF9920900.1"/>
    </source>
</evidence>
<reference evidence="2" key="1">
    <citation type="submission" date="2021-03" db="EMBL/GenBank/DDBJ databases">
        <authorList>
            <person name="Tagirdzhanova G."/>
        </authorList>
    </citation>
    <scope>NUCLEOTIDE SEQUENCE</scope>
</reference>
<gene>
    <name evidence="2" type="ORF">GOMPHAMPRED_002170</name>
</gene>
<proteinExistence type="predicted"/>
<accession>A0A8H3IMQ4</accession>
<sequence>MLFSFFLAGLWIAQIMAAPCAVFNESPIGQAKEVPKTANVTAIAFRVSRAGSSATPLKPLGRGRYQTRHNDETADCTKEISTLSARISGAEVEAEAGRGRYQTIKIEAVDSEGKSTA</sequence>
<feature type="signal peptide" evidence="1">
    <location>
        <begin position="1"/>
        <end position="17"/>
    </location>
</feature>
<protein>
    <submittedName>
        <fullName evidence="2">Uncharacterized protein</fullName>
    </submittedName>
</protein>
<evidence type="ECO:0000256" key="1">
    <source>
        <dbReference type="SAM" id="SignalP"/>
    </source>
</evidence>
<name>A0A8H3IMQ4_9LECA</name>
<dbReference type="AlphaFoldDB" id="A0A8H3IMQ4"/>
<comment type="caution">
    <text evidence="2">The sequence shown here is derived from an EMBL/GenBank/DDBJ whole genome shotgun (WGS) entry which is preliminary data.</text>
</comment>
<keyword evidence="3" id="KW-1185">Reference proteome</keyword>
<keyword evidence="1" id="KW-0732">Signal</keyword>
<dbReference type="EMBL" id="CAJPDQ010000016">
    <property type="protein sequence ID" value="CAF9920900.1"/>
    <property type="molecule type" value="Genomic_DNA"/>
</dbReference>
<organism evidence="2 3">
    <name type="scientific">Gomphillus americanus</name>
    <dbReference type="NCBI Taxonomy" id="1940652"/>
    <lineage>
        <taxon>Eukaryota</taxon>
        <taxon>Fungi</taxon>
        <taxon>Dikarya</taxon>
        <taxon>Ascomycota</taxon>
        <taxon>Pezizomycotina</taxon>
        <taxon>Lecanoromycetes</taxon>
        <taxon>OSLEUM clade</taxon>
        <taxon>Ostropomycetidae</taxon>
        <taxon>Ostropales</taxon>
        <taxon>Graphidaceae</taxon>
        <taxon>Gomphilloideae</taxon>
        <taxon>Gomphillus</taxon>
    </lineage>
</organism>
<feature type="chain" id="PRO_5034377646" evidence="1">
    <location>
        <begin position="18"/>
        <end position="117"/>
    </location>
</feature>
<evidence type="ECO:0000313" key="3">
    <source>
        <dbReference type="Proteomes" id="UP000664169"/>
    </source>
</evidence>